<dbReference type="GO" id="GO:0005829">
    <property type="term" value="C:cytosol"/>
    <property type="evidence" value="ECO:0007669"/>
    <property type="project" value="TreeGrafter"/>
</dbReference>
<dbReference type="CDD" id="cd03445">
    <property type="entry name" value="Thioesterase_II_repeat2"/>
    <property type="match status" value="1"/>
</dbReference>
<dbReference type="Pfam" id="PF20789">
    <property type="entry name" value="4HBT_3C"/>
    <property type="match status" value="1"/>
</dbReference>
<dbReference type="FunFam" id="2.40.160.210:FF:000001">
    <property type="entry name" value="Acyl-CoA thioesterase II"/>
    <property type="match status" value="1"/>
</dbReference>
<evidence type="ECO:0000256" key="8">
    <source>
        <dbReference type="ARBA" id="ARBA00079653"/>
    </source>
</evidence>
<comment type="subunit">
    <text evidence="2">Homotetramer.</text>
</comment>
<keyword evidence="3" id="KW-0378">Hydrolase</keyword>
<sequence>MSIEKTPEELVADFVSLLSVTREGDDAFSGLKQPNGVGRVFGGQVIAQALQAAQATAPEGLEAHSLHAYFLRGGKEGLDISYDIARDFDGRSFANRRVVASQQEKGEDKRPILNLTASFQRPEDGLSHDDVTMPEVEPPEDLRGDMEMRRQMVERMGERMSEQQRNLVLRPRPIEMRTVDRLHWMNSEPREPRAHSWFRTVAPLPAIEDNPALHRAVIAYASDYTLLGTSALPHGLSWMRGELVGASLDHAIWFHRPARADEWLLYATDAPWSGGGRGFNRGRIFNRQGELVASVAQEGMMRKRVPRDS</sequence>
<evidence type="ECO:0000256" key="1">
    <source>
        <dbReference type="ARBA" id="ARBA00006538"/>
    </source>
</evidence>
<comment type="similarity">
    <text evidence="1">Belongs to the C/M/P thioester hydrolase family.</text>
</comment>
<evidence type="ECO:0000259" key="9">
    <source>
        <dbReference type="Pfam" id="PF13622"/>
    </source>
</evidence>
<evidence type="ECO:0000256" key="2">
    <source>
        <dbReference type="ARBA" id="ARBA00011881"/>
    </source>
</evidence>
<dbReference type="CDD" id="cd03444">
    <property type="entry name" value="Thioesterase_II_repeat1"/>
    <property type="match status" value="1"/>
</dbReference>
<dbReference type="Proteomes" id="UP000037446">
    <property type="component" value="Unassembled WGS sequence"/>
</dbReference>
<feature type="domain" description="Acyl-CoA thioesterase-like N-terminal HotDog" evidence="9">
    <location>
        <begin position="36"/>
        <end position="120"/>
    </location>
</feature>
<dbReference type="Gene3D" id="2.40.160.210">
    <property type="entry name" value="Acyl-CoA thioesterase, double hotdog domain"/>
    <property type="match status" value="1"/>
</dbReference>
<dbReference type="InterPro" id="IPR049449">
    <property type="entry name" value="TesB_ACOT8-like_N"/>
</dbReference>
<dbReference type="InterPro" id="IPR049450">
    <property type="entry name" value="ACOT8-like_C"/>
</dbReference>
<evidence type="ECO:0000256" key="6">
    <source>
        <dbReference type="ARBA" id="ARBA00050943"/>
    </source>
</evidence>
<dbReference type="GO" id="GO:0047617">
    <property type="term" value="F:fatty acyl-CoA hydrolase activity"/>
    <property type="evidence" value="ECO:0007669"/>
    <property type="project" value="UniProtKB-EC"/>
</dbReference>
<dbReference type="PANTHER" id="PTHR11066">
    <property type="entry name" value="ACYL-COA THIOESTERASE"/>
    <property type="match status" value="1"/>
</dbReference>
<protein>
    <recommendedName>
        <fullName evidence="7">Acyl-CoA thioesterase 2</fullName>
        <ecNumber evidence="5">3.1.2.20</ecNumber>
    </recommendedName>
    <alternativeName>
        <fullName evidence="8">Thioesterase II</fullName>
    </alternativeName>
</protein>
<dbReference type="PATRIC" id="fig|1306953.7.peg.1931"/>
<dbReference type="STRING" id="1306953.J121_1879"/>
<evidence type="ECO:0000256" key="5">
    <source>
        <dbReference type="ARBA" id="ARBA00038894"/>
    </source>
</evidence>
<keyword evidence="4" id="KW-0443">Lipid metabolism</keyword>
<evidence type="ECO:0000256" key="3">
    <source>
        <dbReference type="ARBA" id="ARBA00022801"/>
    </source>
</evidence>
<evidence type="ECO:0000256" key="4">
    <source>
        <dbReference type="ARBA" id="ARBA00023098"/>
    </source>
</evidence>
<dbReference type="GO" id="GO:0009062">
    <property type="term" value="P:fatty acid catabolic process"/>
    <property type="evidence" value="ECO:0007669"/>
    <property type="project" value="TreeGrafter"/>
</dbReference>
<dbReference type="RefSeq" id="WP_050599363.1">
    <property type="nucleotide sequence ID" value="NZ_JYNE01000015.1"/>
</dbReference>
<dbReference type="SUPFAM" id="SSF54637">
    <property type="entry name" value="Thioesterase/thiol ester dehydrase-isomerase"/>
    <property type="match status" value="2"/>
</dbReference>
<organism evidence="11 12">
    <name type="scientific">Qipengyuania citrea LAMA 915</name>
    <dbReference type="NCBI Taxonomy" id="1306953"/>
    <lineage>
        <taxon>Bacteria</taxon>
        <taxon>Pseudomonadati</taxon>
        <taxon>Pseudomonadota</taxon>
        <taxon>Alphaproteobacteria</taxon>
        <taxon>Sphingomonadales</taxon>
        <taxon>Erythrobacteraceae</taxon>
        <taxon>Qipengyuania</taxon>
    </lineage>
</organism>
<gene>
    <name evidence="11" type="ORF">J121_1879</name>
</gene>
<dbReference type="InterPro" id="IPR042171">
    <property type="entry name" value="Acyl-CoA_hotdog"/>
</dbReference>
<proteinExistence type="inferred from homology"/>
<feature type="domain" description="Acyl-CoA thioesterase-like C-terminal" evidence="10">
    <location>
        <begin position="170"/>
        <end position="301"/>
    </location>
</feature>
<accession>A0A0L1KHB9</accession>
<dbReference type="EC" id="3.1.2.20" evidence="5"/>
<dbReference type="AlphaFoldDB" id="A0A0L1KHB9"/>
<evidence type="ECO:0000313" key="12">
    <source>
        <dbReference type="Proteomes" id="UP000037446"/>
    </source>
</evidence>
<comment type="caution">
    <text evidence="11">The sequence shown here is derived from an EMBL/GenBank/DDBJ whole genome shotgun (WGS) entry which is preliminary data.</text>
</comment>
<reference evidence="11" key="1">
    <citation type="submission" date="2015-02" db="EMBL/GenBank/DDBJ databases">
        <authorList>
            <person name="Chooi Y.-H."/>
        </authorList>
    </citation>
    <scope>NUCLEOTIDE SEQUENCE [LARGE SCALE GENOMIC DNA]</scope>
    <source>
        <strain evidence="11">LAMA 915</strain>
    </source>
</reference>
<dbReference type="Pfam" id="PF13622">
    <property type="entry name" value="4HBT_3"/>
    <property type="match status" value="1"/>
</dbReference>
<evidence type="ECO:0000256" key="7">
    <source>
        <dbReference type="ARBA" id="ARBA00071120"/>
    </source>
</evidence>
<dbReference type="InterPro" id="IPR003703">
    <property type="entry name" value="Acyl_CoA_thio"/>
</dbReference>
<name>A0A0L1KHB9_9SPHN</name>
<dbReference type="InterPro" id="IPR029069">
    <property type="entry name" value="HotDog_dom_sf"/>
</dbReference>
<dbReference type="GO" id="GO:0006637">
    <property type="term" value="P:acyl-CoA metabolic process"/>
    <property type="evidence" value="ECO:0007669"/>
    <property type="project" value="InterPro"/>
</dbReference>
<evidence type="ECO:0000259" key="10">
    <source>
        <dbReference type="Pfam" id="PF20789"/>
    </source>
</evidence>
<evidence type="ECO:0000313" key="11">
    <source>
        <dbReference type="EMBL" id="KNH03289.1"/>
    </source>
</evidence>
<dbReference type="EMBL" id="JYNE01000015">
    <property type="protein sequence ID" value="KNH03289.1"/>
    <property type="molecule type" value="Genomic_DNA"/>
</dbReference>
<comment type="catalytic activity">
    <reaction evidence="6">
        <text>a fatty acyl-CoA + H2O = a fatty acid + CoA + H(+)</text>
        <dbReference type="Rhea" id="RHEA:16781"/>
        <dbReference type="ChEBI" id="CHEBI:15377"/>
        <dbReference type="ChEBI" id="CHEBI:15378"/>
        <dbReference type="ChEBI" id="CHEBI:28868"/>
        <dbReference type="ChEBI" id="CHEBI:57287"/>
        <dbReference type="ChEBI" id="CHEBI:77636"/>
        <dbReference type="EC" id="3.1.2.20"/>
    </reaction>
    <physiologicalReaction direction="left-to-right" evidence="6">
        <dbReference type="Rhea" id="RHEA:16782"/>
    </physiologicalReaction>
</comment>
<dbReference type="PANTHER" id="PTHR11066:SF34">
    <property type="entry name" value="ACYL-COENZYME A THIOESTERASE 8"/>
    <property type="match status" value="1"/>
</dbReference>